<dbReference type="PANTHER" id="PTHR42923">
    <property type="entry name" value="PROTOPORPHYRINOGEN OXIDASE"/>
    <property type="match status" value="1"/>
</dbReference>
<evidence type="ECO:0000256" key="3">
    <source>
        <dbReference type="ARBA" id="ARBA00002185"/>
    </source>
</evidence>
<evidence type="ECO:0000313" key="14">
    <source>
        <dbReference type="EMBL" id="MBU2662383.1"/>
    </source>
</evidence>
<gene>
    <name evidence="14" type="primary">hemG</name>
    <name evidence="14" type="ORF">KOI35_02555</name>
</gene>
<dbReference type="PANTHER" id="PTHR42923:SF3">
    <property type="entry name" value="PROTOPORPHYRINOGEN OXIDASE"/>
    <property type="match status" value="1"/>
</dbReference>
<dbReference type="Pfam" id="PF01593">
    <property type="entry name" value="Amino_oxidase"/>
    <property type="match status" value="1"/>
</dbReference>
<evidence type="ECO:0000256" key="6">
    <source>
        <dbReference type="ARBA" id="ARBA00012402"/>
    </source>
</evidence>
<organism evidence="14 15">
    <name type="scientific">Paractinoplanes bogorensis</name>
    <dbReference type="NCBI Taxonomy" id="1610840"/>
    <lineage>
        <taxon>Bacteria</taxon>
        <taxon>Bacillati</taxon>
        <taxon>Actinomycetota</taxon>
        <taxon>Actinomycetes</taxon>
        <taxon>Micromonosporales</taxon>
        <taxon>Micromonosporaceae</taxon>
        <taxon>Paractinoplanes</taxon>
    </lineage>
</organism>
<keyword evidence="10 12" id="KW-0560">Oxidoreductase</keyword>
<feature type="domain" description="Amine oxidase" evidence="13">
    <location>
        <begin position="12"/>
        <end position="470"/>
    </location>
</feature>
<dbReference type="EMBL" id="JAHKKG010000001">
    <property type="protein sequence ID" value="MBU2662383.1"/>
    <property type="molecule type" value="Genomic_DNA"/>
</dbReference>
<protein>
    <recommendedName>
        <fullName evidence="7 12">Coproporphyrinogen III oxidase</fullName>
        <ecNumber evidence="6 12">1.3.3.15</ecNumber>
    </recommendedName>
</protein>
<dbReference type="Proteomes" id="UP001519654">
    <property type="component" value="Unassembled WGS sequence"/>
</dbReference>
<accession>A0ABS5YFY0</accession>
<dbReference type="NCBIfam" id="TIGR00562">
    <property type="entry name" value="proto_IX_ox"/>
    <property type="match status" value="1"/>
</dbReference>
<name>A0ABS5YFY0_9ACTN</name>
<keyword evidence="8 12" id="KW-0285">Flavoprotein</keyword>
<evidence type="ECO:0000256" key="7">
    <source>
        <dbReference type="ARBA" id="ARBA00019046"/>
    </source>
</evidence>
<keyword evidence="12" id="KW-0963">Cytoplasm</keyword>
<comment type="function">
    <text evidence="3 12">Involved in coproporphyrin-dependent heme b biosynthesis. Catalyzes the oxidation of coproporphyrinogen III to coproporphyrin III.</text>
</comment>
<evidence type="ECO:0000256" key="11">
    <source>
        <dbReference type="ARBA" id="ARBA00023133"/>
    </source>
</evidence>
<dbReference type="Gene3D" id="3.90.660.20">
    <property type="entry name" value="Protoporphyrinogen oxidase, mitochondrial, domain 2"/>
    <property type="match status" value="1"/>
</dbReference>
<proteinExistence type="inferred from homology"/>
<evidence type="ECO:0000256" key="8">
    <source>
        <dbReference type="ARBA" id="ARBA00022630"/>
    </source>
</evidence>
<dbReference type="InterPro" id="IPR050464">
    <property type="entry name" value="Zeta_carotene_desat/Oxidored"/>
</dbReference>
<dbReference type="Gene3D" id="3.50.50.60">
    <property type="entry name" value="FAD/NAD(P)-binding domain"/>
    <property type="match status" value="1"/>
</dbReference>
<evidence type="ECO:0000256" key="10">
    <source>
        <dbReference type="ARBA" id="ARBA00023002"/>
    </source>
</evidence>
<comment type="similarity">
    <text evidence="5 12">Belongs to the protoporphyrinogen/coproporphyrinogen oxidase family. Coproporphyrinogen III oxidase subfamily.</text>
</comment>
<comment type="catalytic activity">
    <reaction evidence="1">
        <text>coproporphyrinogen III + 3 O2 = coproporphyrin III + 3 H2O2</text>
        <dbReference type="Rhea" id="RHEA:43436"/>
        <dbReference type="ChEBI" id="CHEBI:15379"/>
        <dbReference type="ChEBI" id="CHEBI:16240"/>
        <dbReference type="ChEBI" id="CHEBI:57309"/>
        <dbReference type="ChEBI" id="CHEBI:131725"/>
        <dbReference type="EC" id="1.3.3.15"/>
    </reaction>
    <physiologicalReaction direction="left-to-right" evidence="1">
        <dbReference type="Rhea" id="RHEA:43437"/>
    </physiologicalReaction>
</comment>
<dbReference type="InterPro" id="IPR002937">
    <property type="entry name" value="Amino_oxidase"/>
</dbReference>
<evidence type="ECO:0000256" key="1">
    <source>
        <dbReference type="ARBA" id="ARBA00001755"/>
    </source>
</evidence>
<evidence type="ECO:0000256" key="5">
    <source>
        <dbReference type="ARBA" id="ARBA00008310"/>
    </source>
</evidence>
<comment type="caution">
    <text evidence="14">The sequence shown here is derived from an EMBL/GenBank/DDBJ whole genome shotgun (WGS) entry which is preliminary data.</text>
</comment>
<keyword evidence="15" id="KW-1185">Reference proteome</keyword>
<dbReference type="EC" id="1.3.3.15" evidence="6 12"/>
<evidence type="ECO:0000256" key="4">
    <source>
        <dbReference type="ARBA" id="ARBA00004744"/>
    </source>
</evidence>
<dbReference type="SUPFAM" id="SSF51905">
    <property type="entry name" value="FAD/NAD(P)-binding domain"/>
    <property type="match status" value="1"/>
</dbReference>
<evidence type="ECO:0000313" key="15">
    <source>
        <dbReference type="Proteomes" id="UP001519654"/>
    </source>
</evidence>
<keyword evidence="9 12" id="KW-0274">FAD</keyword>
<dbReference type="Gene3D" id="1.10.3110.10">
    <property type="entry name" value="protoporphyrinogen ix oxidase, domain 3"/>
    <property type="match status" value="1"/>
</dbReference>
<sequence length="476" mass="48410">MRKRVAVIGGGIAGLAAAVRLRDLTPPDTEIIVYEQSGALGGKLRTGELAGVSVERGAESFLMTGSDGAESAAVGLVRRLGLERSLVHPHRVPAALAFGGRLAPMPAGTLVGVPADPSTLGDLAAASGSDADAGRPVLGAGDDVAVGELVRERYGDEVVDRLVDPMLGGVYAGRADRLSLEVTMPQLAAAARVEHTLSAAVRRAQAASRRVPGQPIFGAIEGGLSRLVGAAAAASGARISLGLPVRELARTPHGWRLLLGPAATPPGYSPPGFSPSGSSPDTRTDDVDAVVLAVQARPAARLLAPIAPVAAEAVGGLGYASVALVALALPPGTPLPELSGFLVPPSEGTLVKAATFVTRKWERPAGAPVIVRVSLGRVGEEERLQFDDAVLADLAHRELGELLGGELPPPATTWVQRWGGGLPQYAPGHRDRLAAARAVLPPGLTLAGAAFDGVGIPACIASGERAAEDVSKSWSA</sequence>
<evidence type="ECO:0000256" key="2">
    <source>
        <dbReference type="ARBA" id="ARBA00001974"/>
    </source>
</evidence>
<comment type="pathway">
    <text evidence="4 12">Porphyrin-containing compound metabolism; protoheme biosynthesis.</text>
</comment>
<reference evidence="14 15" key="1">
    <citation type="submission" date="2021-06" db="EMBL/GenBank/DDBJ databases">
        <title>Actinoplanes lichenicola sp. nov., and Actinoplanes ovalisporus sp. nov., isolated from lichen in Thailand.</title>
        <authorList>
            <person name="Saeng-In P."/>
            <person name="Kanchanasin P."/>
            <person name="Yuki M."/>
            <person name="Kudo T."/>
            <person name="Ohkuma M."/>
            <person name="Phongsopitanun W."/>
            <person name="Tanasupawat S."/>
        </authorList>
    </citation>
    <scope>NUCLEOTIDE SEQUENCE [LARGE SCALE GENOMIC DNA]</scope>
    <source>
        <strain evidence="14 15">NBRC 110975</strain>
    </source>
</reference>
<evidence type="ECO:0000256" key="9">
    <source>
        <dbReference type="ARBA" id="ARBA00022827"/>
    </source>
</evidence>
<comment type="cofactor">
    <cofactor evidence="2 12">
        <name>FAD</name>
        <dbReference type="ChEBI" id="CHEBI:57692"/>
    </cofactor>
</comment>
<evidence type="ECO:0000259" key="13">
    <source>
        <dbReference type="Pfam" id="PF01593"/>
    </source>
</evidence>
<dbReference type="GO" id="GO:0004729">
    <property type="term" value="F:oxygen-dependent protoporphyrinogen oxidase activity"/>
    <property type="evidence" value="ECO:0007669"/>
    <property type="project" value="UniProtKB-EC"/>
</dbReference>
<evidence type="ECO:0000256" key="12">
    <source>
        <dbReference type="RuleBase" id="RU364052"/>
    </source>
</evidence>
<dbReference type="InterPro" id="IPR004572">
    <property type="entry name" value="Protoporphyrinogen_oxidase"/>
</dbReference>
<dbReference type="InterPro" id="IPR036188">
    <property type="entry name" value="FAD/NAD-bd_sf"/>
</dbReference>
<dbReference type="SUPFAM" id="SSF54373">
    <property type="entry name" value="FAD-linked reductases, C-terminal domain"/>
    <property type="match status" value="1"/>
</dbReference>
<comment type="subcellular location">
    <subcellularLocation>
        <location evidence="12">Cytoplasm</location>
    </subcellularLocation>
</comment>
<dbReference type="RefSeq" id="WP_215784337.1">
    <property type="nucleotide sequence ID" value="NZ_JAHKKG010000001.1"/>
</dbReference>
<keyword evidence="11 12" id="KW-0350">Heme biosynthesis</keyword>